<evidence type="ECO:0000313" key="6">
    <source>
        <dbReference type="Proteomes" id="UP000294927"/>
    </source>
</evidence>
<feature type="domain" description="HTH tetR-type" evidence="4">
    <location>
        <begin position="14"/>
        <end position="55"/>
    </location>
</feature>
<proteinExistence type="predicted"/>
<keyword evidence="2" id="KW-0238">DNA-binding</keyword>
<evidence type="ECO:0000313" key="5">
    <source>
        <dbReference type="EMBL" id="TDV40656.1"/>
    </source>
</evidence>
<accession>A0A4R7UZX0</accession>
<evidence type="ECO:0000259" key="4">
    <source>
        <dbReference type="Pfam" id="PF00440"/>
    </source>
</evidence>
<evidence type="ECO:0000256" key="2">
    <source>
        <dbReference type="ARBA" id="ARBA00023125"/>
    </source>
</evidence>
<dbReference type="GO" id="GO:0000976">
    <property type="term" value="F:transcription cis-regulatory region binding"/>
    <property type="evidence" value="ECO:0007669"/>
    <property type="project" value="TreeGrafter"/>
</dbReference>
<sequence>MRVDALRNRDRIHEVARTLFAERGTEVPMAAVARHAGVVTLYRRFPTKEALVTEVFTDQFATCVSVVDDALADRDPWRGFSTAFLAPRRAAGCVPTSHRPTSRCCSGPSAA</sequence>
<dbReference type="EMBL" id="SOCP01000022">
    <property type="protein sequence ID" value="TDV40656.1"/>
    <property type="molecule type" value="Genomic_DNA"/>
</dbReference>
<protein>
    <submittedName>
        <fullName evidence="5">TetR family transcriptional regulator</fullName>
    </submittedName>
</protein>
<name>A0A4R7UZX0_9PSEU</name>
<dbReference type="InterPro" id="IPR001647">
    <property type="entry name" value="HTH_TetR"/>
</dbReference>
<evidence type="ECO:0000256" key="3">
    <source>
        <dbReference type="ARBA" id="ARBA00023163"/>
    </source>
</evidence>
<gene>
    <name evidence="5" type="ORF">CLV71_12244</name>
</gene>
<reference evidence="5 6" key="1">
    <citation type="submission" date="2019-03" db="EMBL/GenBank/DDBJ databases">
        <title>Genomic Encyclopedia of Archaeal and Bacterial Type Strains, Phase II (KMG-II): from individual species to whole genera.</title>
        <authorList>
            <person name="Goeker M."/>
        </authorList>
    </citation>
    <scope>NUCLEOTIDE SEQUENCE [LARGE SCALE GENOMIC DNA]</scope>
    <source>
        <strain evidence="5 6">DSM 45499</strain>
    </source>
</reference>
<dbReference type="SUPFAM" id="SSF46689">
    <property type="entry name" value="Homeodomain-like"/>
    <property type="match status" value="1"/>
</dbReference>
<dbReference type="PANTHER" id="PTHR30055">
    <property type="entry name" value="HTH-TYPE TRANSCRIPTIONAL REGULATOR RUTR"/>
    <property type="match status" value="1"/>
</dbReference>
<organism evidence="5 6">
    <name type="scientific">Actinophytocola oryzae</name>
    <dbReference type="NCBI Taxonomy" id="502181"/>
    <lineage>
        <taxon>Bacteria</taxon>
        <taxon>Bacillati</taxon>
        <taxon>Actinomycetota</taxon>
        <taxon>Actinomycetes</taxon>
        <taxon>Pseudonocardiales</taxon>
        <taxon>Pseudonocardiaceae</taxon>
    </lineage>
</organism>
<dbReference type="InterPro" id="IPR050109">
    <property type="entry name" value="HTH-type_TetR-like_transc_reg"/>
</dbReference>
<evidence type="ECO:0000256" key="1">
    <source>
        <dbReference type="ARBA" id="ARBA00023015"/>
    </source>
</evidence>
<keyword evidence="1" id="KW-0805">Transcription regulation</keyword>
<keyword evidence="6" id="KW-1185">Reference proteome</keyword>
<dbReference type="AlphaFoldDB" id="A0A4R7UZX0"/>
<dbReference type="GO" id="GO:0003700">
    <property type="term" value="F:DNA-binding transcription factor activity"/>
    <property type="evidence" value="ECO:0007669"/>
    <property type="project" value="TreeGrafter"/>
</dbReference>
<dbReference type="PANTHER" id="PTHR30055:SF234">
    <property type="entry name" value="HTH-TYPE TRANSCRIPTIONAL REGULATOR BETI"/>
    <property type="match status" value="1"/>
</dbReference>
<keyword evidence="3" id="KW-0804">Transcription</keyword>
<dbReference type="InterPro" id="IPR009057">
    <property type="entry name" value="Homeodomain-like_sf"/>
</dbReference>
<dbReference type="Gene3D" id="1.10.357.10">
    <property type="entry name" value="Tetracycline Repressor, domain 2"/>
    <property type="match status" value="1"/>
</dbReference>
<comment type="caution">
    <text evidence="5">The sequence shown here is derived from an EMBL/GenBank/DDBJ whole genome shotgun (WGS) entry which is preliminary data.</text>
</comment>
<dbReference type="RefSeq" id="WP_341771707.1">
    <property type="nucleotide sequence ID" value="NZ_SOCP01000022.1"/>
</dbReference>
<dbReference type="Pfam" id="PF00440">
    <property type="entry name" value="TetR_N"/>
    <property type="match status" value="1"/>
</dbReference>
<dbReference type="Proteomes" id="UP000294927">
    <property type="component" value="Unassembled WGS sequence"/>
</dbReference>